<reference evidence="3" key="1">
    <citation type="submission" date="2018-12" db="EMBL/GenBank/DDBJ databases">
        <title>Complete genome sequencing of Jeotgalibaca sp. H21T32.</title>
        <authorList>
            <person name="Bae J.-W."/>
            <person name="Lee S.-Y."/>
        </authorList>
    </citation>
    <scope>NUCLEOTIDE SEQUENCE [LARGE SCALE GENOMIC DNA]</scope>
    <source>
        <strain evidence="3">H21T32</strain>
    </source>
</reference>
<dbReference type="KEGG" id="jeh:EJN90_05520"/>
<feature type="chain" id="PRO_5019306757" description="YtxH domain-containing protein" evidence="1">
    <location>
        <begin position="23"/>
        <end position="114"/>
    </location>
</feature>
<dbReference type="RefSeq" id="WP_126109330.1">
    <property type="nucleotide sequence ID" value="NZ_CP034465.1"/>
</dbReference>
<dbReference type="EMBL" id="CP034465">
    <property type="protein sequence ID" value="AZP04172.1"/>
    <property type="molecule type" value="Genomic_DNA"/>
</dbReference>
<accession>A0A3S9H9V0</accession>
<keyword evidence="1" id="KW-0732">Signal</keyword>
<sequence length="114" mass="12531">MKNSKKALLVGLTATAAVAAVAAIIAYEEDAVDRIGSYINRQRVKNYVKNKFKGNSKVLKAVESLSDGEIDTLLKILDRTGNWKDAAMDVFSDVKDKAVDYKDSVVDTVEDTFK</sequence>
<evidence type="ECO:0000313" key="2">
    <source>
        <dbReference type="EMBL" id="AZP04172.1"/>
    </source>
</evidence>
<dbReference type="Proteomes" id="UP000273326">
    <property type="component" value="Chromosome"/>
</dbReference>
<gene>
    <name evidence="2" type="ORF">EJN90_05520</name>
</gene>
<organism evidence="2 3">
    <name type="scientific">Jeotgalibaca ciconiae</name>
    <dbReference type="NCBI Taxonomy" id="2496265"/>
    <lineage>
        <taxon>Bacteria</taxon>
        <taxon>Bacillati</taxon>
        <taxon>Bacillota</taxon>
        <taxon>Bacilli</taxon>
        <taxon>Lactobacillales</taxon>
        <taxon>Carnobacteriaceae</taxon>
        <taxon>Jeotgalibaca</taxon>
    </lineage>
</organism>
<evidence type="ECO:0008006" key="4">
    <source>
        <dbReference type="Google" id="ProtNLM"/>
    </source>
</evidence>
<keyword evidence="3" id="KW-1185">Reference proteome</keyword>
<protein>
    <recommendedName>
        <fullName evidence="4">YtxH domain-containing protein</fullName>
    </recommendedName>
</protein>
<proteinExistence type="predicted"/>
<evidence type="ECO:0000313" key="3">
    <source>
        <dbReference type="Proteomes" id="UP000273326"/>
    </source>
</evidence>
<evidence type="ECO:0000256" key="1">
    <source>
        <dbReference type="SAM" id="SignalP"/>
    </source>
</evidence>
<dbReference type="AlphaFoldDB" id="A0A3S9H9V0"/>
<name>A0A3S9H9V0_9LACT</name>
<dbReference type="OrthoDB" id="2168359at2"/>
<feature type="signal peptide" evidence="1">
    <location>
        <begin position="1"/>
        <end position="22"/>
    </location>
</feature>